<keyword evidence="1" id="KW-1133">Transmembrane helix</keyword>
<accession>A0A2X1QRZ8</accession>
<feature type="transmembrane region" description="Helical" evidence="1">
    <location>
        <begin position="12"/>
        <end position="28"/>
    </location>
</feature>
<dbReference type="AlphaFoldDB" id="A0A2X1QRZ8"/>
<proteinExistence type="predicted"/>
<keyword evidence="1" id="KW-0812">Transmembrane</keyword>
<keyword evidence="1" id="KW-0472">Membrane</keyword>
<name>A0A2X1QRZ8_HAEIF</name>
<dbReference type="EMBL" id="UASK01000011">
    <property type="protein sequence ID" value="SPX43142.1"/>
    <property type="molecule type" value="Genomic_DNA"/>
</dbReference>
<reference evidence="2 3" key="1">
    <citation type="submission" date="2018-06" db="EMBL/GenBank/DDBJ databases">
        <authorList>
            <consortium name="Pathogen Informatics"/>
            <person name="Doyle S."/>
        </authorList>
    </citation>
    <scope>NUCLEOTIDE SEQUENCE [LARGE SCALE GENOMIC DNA]</scope>
    <source>
        <strain evidence="2 3">NCTC11872</strain>
    </source>
</reference>
<organism evidence="2 3">
    <name type="scientific">Haemophilus influenzae</name>
    <dbReference type="NCBI Taxonomy" id="727"/>
    <lineage>
        <taxon>Bacteria</taxon>
        <taxon>Pseudomonadati</taxon>
        <taxon>Pseudomonadota</taxon>
        <taxon>Gammaproteobacteria</taxon>
        <taxon>Pasteurellales</taxon>
        <taxon>Pasteurellaceae</taxon>
        <taxon>Haemophilus</taxon>
    </lineage>
</organism>
<evidence type="ECO:0000256" key="1">
    <source>
        <dbReference type="SAM" id="Phobius"/>
    </source>
</evidence>
<protein>
    <submittedName>
        <fullName evidence="2">Uncharacterized protein</fullName>
    </submittedName>
</protein>
<gene>
    <name evidence="2" type="ORF">NCTC11872_02797</name>
</gene>
<evidence type="ECO:0000313" key="3">
    <source>
        <dbReference type="Proteomes" id="UP000249936"/>
    </source>
</evidence>
<evidence type="ECO:0000313" key="2">
    <source>
        <dbReference type="EMBL" id="SPX43142.1"/>
    </source>
</evidence>
<sequence length="29" mass="3312">MNYVDQNKRKWLSLGGIALGISIFTPILY</sequence>
<dbReference type="Proteomes" id="UP000249936">
    <property type="component" value="Unassembled WGS sequence"/>
</dbReference>